<gene>
    <name evidence="3" type="ORF">BAE44_0015641</name>
</gene>
<evidence type="ECO:0000256" key="2">
    <source>
        <dbReference type="ARBA" id="ARBA00023002"/>
    </source>
</evidence>
<accession>A0A1E5VDX7</accession>
<dbReference type="PROSITE" id="PS00061">
    <property type="entry name" value="ADH_SHORT"/>
    <property type="match status" value="1"/>
</dbReference>
<dbReference type="PANTHER" id="PTHR43180:SF30">
    <property type="entry name" value="MOMILACTONE A SYNTHASE"/>
    <property type="match status" value="1"/>
</dbReference>
<comment type="similarity">
    <text evidence="1">Belongs to the short-chain dehydrogenases/reductases (SDR) family.</text>
</comment>
<keyword evidence="4" id="KW-1185">Reference proteome</keyword>
<comment type="caution">
    <text evidence="3">The sequence shown here is derived from an EMBL/GenBank/DDBJ whole genome shotgun (WGS) entry which is preliminary data.</text>
</comment>
<dbReference type="InterPro" id="IPR002347">
    <property type="entry name" value="SDR_fam"/>
</dbReference>
<dbReference type="SUPFAM" id="SSF51735">
    <property type="entry name" value="NAD(P)-binding Rossmann-fold domains"/>
    <property type="match status" value="1"/>
</dbReference>
<evidence type="ECO:0008006" key="5">
    <source>
        <dbReference type="Google" id="ProtNLM"/>
    </source>
</evidence>
<dbReference type="OrthoDB" id="294295at2759"/>
<dbReference type="Gene3D" id="3.40.50.720">
    <property type="entry name" value="NAD(P)-binding Rossmann-like Domain"/>
    <property type="match status" value="1"/>
</dbReference>
<dbReference type="GO" id="GO:0016491">
    <property type="term" value="F:oxidoreductase activity"/>
    <property type="evidence" value="ECO:0007669"/>
    <property type="project" value="UniProtKB-KW"/>
</dbReference>
<dbReference type="AlphaFoldDB" id="A0A1E5VDX7"/>
<evidence type="ECO:0000256" key="1">
    <source>
        <dbReference type="ARBA" id="ARBA00006484"/>
    </source>
</evidence>
<dbReference type="PRINTS" id="PR00081">
    <property type="entry name" value="GDHRDH"/>
</dbReference>
<organism evidence="3 4">
    <name type="scientific">Dichanthelium oligosanthes</name>
    <dbReference type="NCBI Taxonomy" id="888268"/>
    <lineage>
        <taxon>Eukaryota</taxon>
        <taxon>Viridiplantae</taxon>
        <taxon>Streptophyta</taxon>
        <taxon>Embryophyta</taxon>
        <taxon>Tracheophyta</taxon>
        <taxon>Spermatophyta</taxon>
        <taxon>Magnoliopsida</taxon>
        <taxon>Liliopsida</taxon>
        <taxon>Poales</taxon>
        <taxon>Poaceae</taxon>
        <taxon>PACMAD clade</taxon>
        <taxon>Panicoideae</taxon>
        <taxon>Panicodae</taxon>
        <taxon>Paniceae</taxon>
        <taxon>Dichantheliinae</taxon>
        <taxon>Dichanthelium</taxon>
    </lineage>
</organism>
<dbReference type="STRING" id="888268.A0A1E5VDX7"/>
<evidence type="ECO:0000313" key="4">
    <source>
        <dbReference type="Proteomes" id="UP000095767"/>
    </source>
</evidence>
<dbReference type="Proteomes" id="UP000095767">
    <property type="component" value="Unassembled WGS sequence"/>
</dbReference>
<dbReference type="PANTHER" id="PTHR43180">
    <property type="entry name" value="3-OXOACYL-(ACYL-CARRIER-PROTEIN) REDUCTASE (AFU_ORTHOLOGUE AFUA_6G11210)"/>
    <property type="match status" value="1"/>
</dbReference>
<dbReference type="Pfam" id="PF13561">
    <property type="entry name" value="adh_short_C2"/>
    <property type="match status" value="1"/>
</dbReference>
<dbReference type="EMBL" id="LWDX02042797">
    <property type="protein sequence ID" value="OEL23340.1"/>
    <property type="molecule type" value="Genomic_DNA"/>
</dbReference>
<dbReference type="InterPro" id="IPR036291">
    <property type="entry name" value="NAD(P)-bd_dom_sf"/>
</dbReference>
<keyword evidence="2" id="KW-0560">Oxidoreductase</keyword>
<dbReference type="InterPro" id="IPR020904">
    <property type="entry name" value="Sc_DH/Rdtase_CS"/>
</dbReference>
<protein>
    <recommendedName>
        <fullName evidence="5">Momilactone A synthase</fullName>
    </recommendedName>
</protein>
<evidence type="ECO:0000313" key="3">
    <source>
        <dbReference type="EMBL" id="OEL23340.1"/>
    </source>
</evidence>
<sequence length="183" mass="18951">MVPAGLGGCIIGTSSLASAVAGAASHAYTCAKRGLVALTENAAAELGRHGIRVNCVSPAAAATPLATGYLALEGQAFEQAMEAVANLWACGWRTSPPPCSTSPATTRGPPRLLIVSLELNRRRRRDDARMARSVSYVSASKLVSMARGNPRVTIIDVRCVLGPPPVLCCAVLPYAAPIWDIGA</sequence>
<name>A0A1E5VDX7_9POAL</name>
<proteinExistence type="inferred from homology"/>
<reference evidence="3 4" key="1">
    <citation type="submission" date="2016-09" db="EMBL/GenBank/DDBJ databases">
        <title>The draft genome of Dichanthelium oligosanthes: A C3 panicoid grass species.</title>
        <authorList>
            <person name="Studer A.J."/>
            <person name="Schnable J.C."/>
            <person name="Brutnell T.P."/>
        </authorList>
    </citation>
    <scope>NUCLEOTIDE SEQUENCE [LARGE SCALE GENOMIC DNA]</scope>
    <source>
        <strain evidence="4">cv. Kellogg 1175</strain>
        <tissue evidence="3">Leaf</tissue>
    </source>
</reference>